<dbReference type="Proteomes" id="UP000254720">
    <property type="component" value="Unassembled WGS sequence"/>
</dbReference>
<organism evidence="1 2">
    <name type="scientific">Aquicella lusitana</name>
    <dbReference type="NCBI Taxonomy" id="254246"/>
    <lineage>
        <taxon>Bacteria</taxon>
        <taxon>Pseudomonadati</taxon>
        <taxon>Pseudomonadota</taxon>
        <taxon>Gammaproteobacteria</taxon>
        <taxon>Legionellales</taxon>
        <taxon>Coxiellaceae</taxon>
        <taxon>Aquicella</taxon>
    </lineage>
</organism>
<keyword evidence="2" id="KW-1185">Reference proteome</keyword>
<reference evidence="1 2" key="1">
    <citation type="submission" date="2018-07" db="EMBL/GenBank/DDBJ databases">
        <title>Genomic Encyclopedia of Type Strains, Phase IV (KMG-IV): sequencing the most valuable type-strain genomes for metagenomic binning, comparative biology and taxonomic classification.</title>
        <authorList>
            <person name="Goeker M."/>
        </authorList>
    </citation>
    <scope>NUCLEOTIDE SEQUENCE [LARGE SCALE GENOMIC DNA]</scope>
    <source>
        <strain evidence="1 2">DSM 16500</strain>
    </source>
</reference>
<sequence length="462" mass="52623">MATITDDNNGIIKVYWADIRERVAQAEPVFADIVDQLNPDKTFPLYLVYLPYGALKGDTTSSYFPDGKGGYYRLSDPEAPKGITKDLGYGSDGSPMGMVLEKQLEYFIDLKHKGITIPWLIYSPGQFFPFSTILGCKSRHVYAPNGLLTVTSGVRSTFMLPNIGCNSNYVNLRRDFNVQRQAPKSLYEHWYVFKEIIQSNVLNCHWRSCLMYFSEKWVNKLHSDKAWISLKLYLHEVAWRKFEYERNRVYYDIAFSIIQEKRNLKPNPYLTDTARHLFTTALGGAPGYVPSCNNDALPANLLQRVFLDCYGLKKYIPTLMQPAHFDFEKSKYPVYYSLQNPSTYVFSPKSREGSSTIVEILELEHIMNIFCEELANDSNICSDTIIGKIAKNVNFNYFHNKADRQAVIRPSSDIPFADKRFEAGSLNGEGSIGKFAADAPFVRGCISIDSKDNKSFKCNGTK</sequence>
<dbReference type="EMBL" id="QQAX01000003">
    <property type="protein sequence ID" value="RDI48069.1"/>
    <property type="molecule type" value="Genomic_DNA"/>
</dbReference>
<protein>
    <submittedName>
        <fullName evidence="1">Uncharacterized protein</fullName>
    </submittedName>
</protein>
<evidence type="ECO:0000313" key="2">
    <source>
        <dbReference type="Proteomes" id="UP000254720"/>
    </source>
</evidence>
<evidence type="ECO:0000313" key="1">
    <source>
        <dbReference type="EMBL" id="RDI48069.1"/>
    </source>
</evidence>
<gene>
    <name evidence="1" type="ORF">C8D86_10334</name>
</gene>
<name>A0A370GX63_9COXI</name>
<proteinExistence type="predicted"/>
<dbReference type="RefSeq" id="WP_114833549.1">
    <property type="nucleotide sequence ID" value="NZ_LR699114.1"/>
</dbReference>
<dbReference type="OrthoDB" id="5639991at2"/>
<accession>A0A370GX63</accession>
<comment type="caution">
    <text evidence="1">The sequence shown here is derived from an EMBL/GenBank/DDBJ whole genome shotgun (WGS) entry which is preliminary data.</text>
</comment>
<dbReference type="AlphaFoldDB" id="A0A370GX63"/>